<sequence length="153" mass="17945">MQRNISIKDPAILGFRGRYAFLSNFYPASISYMGQLYANSEAAFQAQKTYSVKEQQRFCKFCMHNPADAKRLGRNLMLRPDWDKIKIRCMYEICMCKFMQNPELCRLLLSTGNRRLVEENTWGDTFWGTVNGYGENHLGRILMDIRAKLQFEC</sequence>
<evidence type="ECO:0000256" key="1">
    <source>
        <dbReference type="ARBA" id="ARBA00000022"/>
    </source>
</evidence>
<organism evidence="4 5">
    <name type="scientific">Blautia massiliensis</name>
    <name type="common">ex Durand et al. 2017</name>
    <dbReference type="NCBI Taxonomy" id="1737424"/>
    <lineage>
        <taxon>Bacteria</taxon>
        <taxon>Bacillati</taxon>
        <taxon>Bacillota</taxon>
        <taxon>Clostridia</taxon>
        <taxon>Lachnospirales</taxon>
        <taxon>Lachnospiraceae</taxon>
        <taxon>Blautia</taxon>
    </lineage>
</organism>
<dbReference type="NCBIfam" id="TIGR02464">
    <property type="entry name" value="ribofla_fusion"/>
    <property type="match status" value="1"/>
</dbReference>
<dbReference type="Gene3D" id="1.10.357.40">
    <property type="entry name" value="YbiA-like"/>
    <property type="match status" value="1"/>
</dbReference>
<protein>
    <submittedName>
        <fullName evidence="4">DUF1768 domain-containing protein</fullName>
    </submittedName>
</protein>
<name>A0ABW9X6P6_9FIRM</name>
<evidence type="ECO:0000256" key="2">
    <source>
        <dbReference type="ARBA" id="ARBA00000751"/>
    </source>
</evidence>
<dbReference type="SUPFAM" id="SSF143990">
    <property type="entry name" value="YbiA-like"/>
    <property type="match status" value="1"/>
</dbReference>
<dbReference type="InterPro" id="IPR037238">
    <property type="entry name" value="YbiA-like_sf"/>
</dbReference>
<dbReference type="RefSeq" id="WP_118624269.1">
    <property type="nucleotide sequence ID" value="NZ_WWVV01000025.1"/>
</dbReference>
<comment type="catalytic activity">
    <reaction evidence="2">
        <text>2,5-diamino-6-hydroxy-4-(5-phosphoribosylamino)-pyrimidine + H2O = 2,5,6-triamino-4-hydroxypyrimidine + D-ribose 5-phosphate</text>
        <dbReference type="Rhea" id="RHEA:23436"/>
        <dbReference type="ChEBI" id="CHEBI:15377"/>
        <dbReference type="ChEBI" id="CHEBI:58614"/>
        <dbReference type="ChEBI" id="CHEBI:78346"/>
        <dbReference type="ChEBI" id="CHEBI:137796"/>
    </reaction>
</comment>
<dbReference type="Proteomes" id="UP000452293">
    <property type="component" value="Unassembled WGS sequence"/>
</dbReference>
<evidence type="ECO:0000313" key="5">
    <source>
        <dbReference type="Proteomes" id="UP000452293"/>
    </source>
</evidence>
<dbReference type="CDD" id="cd15457">
    <property type="entry name" value="NADAR"/>
    <property type="match status" value="1"/>
</dbReference>
<dbReference type="EMBL" id="WWVW01000026">
    <property type="protein sequence ID" value="MZL78316.1"/>
    <property type="molecule type" value="Genomic_DNA"/>
</dbReference>
<keyword evidence="5" id="KW-1185">Reference proteome</keyword>
<evidence type="ECO:0000313" key="4">
    <source>
        <dbReference type="EMBL" id="MZL78316.1"/>
    </source>
</evidence>
<comment type="caution">
    <text evidence="4">The sequence shown here is derived from an EMBL/GenBank/DDBJ whole genome shotgun (WGS) entry which is preliminary data.</text>
</comment>
<accession>A0ABW9X6P6</accession>
<dbReference type="Pfam" id="PF08719">
    <property type="entry name" value="NADAR"/>
    <property type="match status" value="1"/>
</dbReference>
<reference evidence="4 5" key="1">
    <citation type="journal article" date="2019" name="Nat. Med.">
        <title>A library of human gut bacterial isolates paired with longitudinal multiomics data enables mechanistic microbiome research.</title>
        <authorList>
            <person name="Poyet M."/>
            <person name="Groussin M."/>
            <person name="Gibbons S.M."/>
            <person name="Avila-Pacheco J."/>
            <person name="Jiang X."/>
            <person name="Kearney S.M."/>
            <person name="Perrotta A.R."/>
            <person name="Berdy B."/>
            <person name="Zhao S."/>
            <person name="Lieberman T.D."/>
            <person name="Swanson P.K."/>
            <person name="Smith M."/>
            <person name="Roesemann S."/>
            <person name="Alexander J.E."/>
            <person name="Rich S.A."/>
            <person name="Livny J."/>
            <person name="Vlamakis H."/>
            <person name="Clish C."/>
            <person name="Bullock K."/>
            <person name="Deik A."/>
            <person name="Scott J."/>
            <person name="Pierce K.A."/>
            <person name="Xavier R.J."/>
            <person name="Alm E.J."/>
        </authorList>
    </citation>
    <scope>NUCLEOTIDE SEQUENCE [LARGE SCALE GENOMIC DNA]</scope>
    <source>
        <strain evidence="4 5">BIOML-A1</strain>
    </source>
</reference>
<dbReference type="InterPro" id="IPR012816">
    <property type="entry name" value="NADAR"/>
</dbReference>
<gene>
    <name evidence="4" type="ORF">GT718_13315</name>
</gene>
<comment type="catalytic activity">
    <reaction evidence="1">
        <text>5-amino-6-(5-phospho-D-ribosylamino)uracil + H2O = 5,6-diaminouracil + D-ribose 5-phosphate</text>
        <dbReference type="Rhea" id="RHEA:55020"/>
        <dbReference type="ChEBI" id="CHEBI:15377"/>
        <dbReference type="ChEBI" id="CHEBI:46252"/>
        <dbReference type="ChEBI" id="CHEBI:58453"/>
        <dbReference type="ChEBI" id="CHEBI:78346"/>
    </reaction>
</comment>
<evidence type="ECO:0000259" key="3">
    <source>
        <dbReference type="Pfam" id="PF08719"/>
    </source>
</evidence>
<proteinExistence type="predicted"/>
<feature type="domain" description="NADAR" evidence="3">
    <location>
        <begin position="18"/>
        <end position="150"/>
    </location>
</feature>